<dbReference type="PROSITE" id="PS50893">
    <property type="entry name" value="ABC_TRANSPORTER_2"/>
    <property type="match status" value="1"/>
</dbReference>
<organism evidence="13 14">
    <name type="scientific">Actinomyces graevenitzii</name>
    <dbReference type="NCBI Taxonomy" id="55565"/>
    <lineage>
        <taxon>Bacteria</taxon>
        <taxon>Bacillati</taxon>
        <taxon>Actinomycetota</taxon>
        <taxon>Actinomycetes</taxon>
        <taxon>Actinomycetales</taxon>
        <taxon>Actinomycetaceae</taxon>
        <taxon>Actinomyces</taxon>
    </lineage>
</organism>
<dbReference type="GO" id="GO:0016887">
    <property type="term" value="F:ATP hydrolysis activity"/>
    <property type="evidence" value="ECO:0007669"/>
    <property type="project" value="InterPro"/>
</dbReference>
<feature type="domain" description="ABC transporter" evidence="12">
    <location>
        <begin position="68"/>
        <end position="294"/>
    </location>
</feature>
<dbReference type="Pfam" id="PF00005">
    <property type="entry name" value="ABC_tran"/>
    <property type="match status" value="1"/>
</dbReference>
<sequence>MNLKGIFSRRSSGQLESDQPDALQGRQQALPRASQDPVSGASPAALVPAGSASAVSNSFAPTSTSAQLEIKNLRVRYPGRDVDAVANVSLNLAPGQTLALLGDSGSGKSTLLRAVGGLVDVSGGDICYAGESVLQVPVHQRGFVLMFQDGQLFNNLSVAENVAYGVGRHSEKVVAQMLELVGMSAYANSPVTELSGGQAQRVALARALAPNPRLLLLDEPLSALDRSLREGLARDIRSILRERGTSAIYVTHDQDEAMRVADVVGIMAGGRLLRLDTPEGLWADPGGVQVARFLGFGPFLDADAVAALELPLKLEYGQVLAPAPGAWSLAPADASLGDGVAQAGVESVTMSQGAYLVQASLEAAAADPLTLRTSEPLEVEQWINVRLDLSRCPLIDMRKRA</sequence>
<keyword evidence="7" id="KW-1278">Translocase</keyword>
<evidence type="ECO:0000256" key="5">
    <source>
        <dbReference type="ARBA" id="ARBA00022741"/>
    </source>
</evidence>
<accession>A0A9E7AR24</accession>
<dbReference type="SUPFAM" id="SSF52540">
    <property type="entry name" value="P-loop containing nucleoside triphosphate hydrolases"/>
    <property type="match status" value="1"/>
</dbReference>
<evidence type="ECO:0000313" key="13">
    <source>
        <dbReference type="EMBL" id="UQF79827.1"/>
    </source>
</evidence>
<evidence type="ECO:0000256" key="2">
    <source>
        <dbReference type="ARBA" id="ARBA00022475"/>
    </source>
</evidence>
<dbReference type="InterPro" id="IPR027417">
    <property type="entry name" value="P-loop_NTPase"/>
</dbReference>
<evidence type="ECO:0000256" key="11">
    <source>
        <dbReference type="SAM" id="MobiDB-lite"/>
    </source>
</evidence>
<evidence type="ECO:0000256" key="4">
    <source>
        <dbReference type="ARBA" id="ARBA00022519"/>
    </source>
</evidence>
<keyword evidence="5" id="KW-0547">Nucleotide-binding</keyword>
<gene>
    <name evidence="13" type="ORF">M3I41_00670</name>
</gene>
<reference evidence="13" key="1">
    <citation type="submission" date="2022-05" db="EMBL/GenBank/DDBJ databases">
        <title>Using nanopore sequencing to obtain complete genomes from saliva samples.</title>
        <authorList>
            <person name="Baker J.L."/>
        </authorList>
    </citation>
    <scope>NUCLEOTIDE SEQUENCE</scope>
    <source>
        <strain evidence="13">JCVI-JB-Ag32</strain>
    </source>
</reference>
<keyword evidence="8" id="KW-0408">Iron</keyword>
<keyword evidence="2" id="KW-1003">Cell membrane</keyword>
<dbReference type="SMART" id="SM00382">
    <property type="entry name" value="AAA"/>
    <property type="match status" value="1"/>
</dbReference>
<dbReference type="InterPro" id="IPR050093">
    <property type="entry name" value="ABC_SmlMolc_Importer"/>
</dbReference>
<dbReference type="InterPro" id="IPR003593">
    <property type="entry name" value="AAA+_ATPase"/>
</dbReference>
<keyword evidence="6 13" id="KW-0067">ATP-binding</keyword>
<keyword evidence="3" id="KW-0410">Iron transport</keyword>
<dbReference type="GO" id="GO:0005524">
    <property type="term" value="F:ATP binding"/>
    <property type="evidence" value="ECO:0007669"/>
    <property type="project" value="UniProtKB-KW"/>
</dbReference>
<evidence type="ECO:0000256" key="10">
    <source>
        <dbReference type="ARBA" id="ARBA00023136"/>
    </source>
</evidence>
<dbReference type="PROSITE" id="PS00211">
    <property type="entry name" value="ABC_TRANSPORTER_1"/>
    <property type="match status" value="1"/>
</dbReference>
<protein>
    <submittedName>
        <fullName evidence="13">ABC transporter ATP-binding protein</fullName>
    </submittedName>
</protein>
<dbReference type="PANTHER" id="PTHR42781">
    <property type="entry name" value="SPERMIDINE/PUTRESCINE IMPORT ATP-BINDING PROTEIN POTA"/>
    <property type="match status" value="1"/>
</dbReference>
<proteinExistence type="predicted"/>
<evidence type="ECO:0000256" key="7">
    <source>
        <dbReference type="ARBA" id="ARBA00022967"/>
    </source>
</evidence>
<name>A0A9E7AR24_9ACTO</name>
<dbReference type="CDD" id="cd03259">
    <property type="entry name" value="ABC_Carb_Solutes_like"/>
    <property type="match status" value="1"/>
</dbReference>
<keyword evidence="4" id="KW-0997">Cell inner membrane</keyword>
<dbReference type="InterPro" id="IPR015853">
    <property type="entry name" value="ABC_transpr_FbpC"/>
</dbReference>
<evidence type="ECO:0000256" key="1">
    <source>
        <dbReference type="ARBA" id="ARBA00022448"/>
    </source>
</evidence>
<evidence type="ECO:0000313" key="14">
    <source>
        <dbReference type="Proteomes" id="UP000830236"/>
    </source>
</evidence>
<evidence type="ECO:0000256" key="8">
    <source>
        <dbReference type="ARBA" id="ARBA00023004"/>
    </source>
</evidence>
<dbReference type="GO" id="GO:0015408">
    <property type="term" value="F:ABC-type ferric iron transporter activity"/>
    <property type="evidence" value="ECO:0007669"/>
    <property type="project" value="InterPro"/>
</dbReference>
<keyword evidence="1" id="KW-0813">Transport</keyword>
<keyword evidence="10" id="KW-0472">Membrane</keyword>
<evidence type="ECO:0000256" key="3">
    <source>
        <dbReference type="ARBA" id="ARBA00022496"/>
    </source>
</evidence>
<dbReference type="PANTHER" id="PTHR42781:SF5">
    <property type="entry name" value="PUTRESCINE TRANSPORT ATP-BINDING PROTEIN POTG"/>
    <property type="match status" value="1"/>
</dbReference>
<dbReference type="Gene3D" id="3.40.50.300">
    <property type="entry name" value="P-loop containing nucleotide triphosphate hydrolases"/>
    <property type="match status" value="1"/>
</dbReference>
<dbReference type="Proteomes" id="UP000830236">
    <property type="component" value="Chromosome"/>
</dbReference>
<dbReference type="InterPro" id="IPR017871">
    <property type="entry name" value="ABC_transporter-like_CS"/>
</dbReference>
<evidence type="ECO:0000259" key="12">
    <source>
        <dbReference type="PROSITE" id="PS50893"/>
    </source>
</evidence>
<dbReference type="InterPro" id="IPR003439">
    <property type="entry name" value="ABC_transporter-like_ATP-bd"/>
</dbReference>
<dbReference type="AlphaFoldDB" id="A0A9E7AR24"/>
<evidence type="ECO:0000256" key="9">
    <source>
        <dbReference type="ARBA" id="ARBA00023065"/>
    </source>
</evidence>
<dbReference type="GO" id="GO:0016020">
    <property type="term" value="C:membrane"/>
    <property type="evidence" value="ECO:0007669"/>
    <property type="project" value="InterPro"/>
</dbReference>
<dbReference type="EMBL" id="CP097095">
    <property type="protein sequence ID" value="UQF79827.1"/>
    <property type="molecule type" value="Genomic_DNA"/>
</dbReference>
<dbReference type="KEGG" id="agh:M3I41_00670"/>
<feature type="region of interest" description="Disordered" evidence="11">
    <location>
        <begin position="1"/>
        <end position="45"/>
    </location>
</feature>
<keyword evidence="9" id="KW-0406">Ion transport</keyword>
<evidence type="ECO:0000256" key="6">
    <source>
        <dbReference type="ARBA" id="ARBA00022840"/>
    </source>
</evidence>